<dbReference type="PANTHER" id="PTHR21937:SF6">
    <property type="entry name" value="CCDC66 DOMAIN-CONTAINING PROTEIN"/>
    <property type="match status" value="1"/>
</dbReference>
<feature type="compositionally biased region" description="Basic and acidic residues" evidence="1">
    <location>
        <begin position="904"/>
        <end position="988"/>
    </location>
</feature>
<feature type="compositionally biased region" description="Basic residues" evidence="1">
    <location>
        <begin position="814"/>
        <end position="823"/>
    </location>
</feature>
<dbReference type="RefSeq" id="XP_030845150.1">
    <property type="nucleotide sequence ID" value="XM_030989290.1"/>
</dbReference>
<dbReference type="OMA" id="VHIPIRI"/>
<sequence length="1263" mass="142967">MATQTATVFSTLAHGCGSWDGDLQKELDDGIGNKSKLLPNRSNLDGESDDHLEKRVHIPIRIKSQLSQIKSILREASKRYPEHSKAAEQSLADIIKQKTEGTEYSHPHGLMKSRPRTGVIRAHKQQHRPGLGVGIRPHRFHQRAKSAPSSRPSSQSQILSKKKSSALPKTLTTRKGALMIFTSPKNVAYSVPEQKCYYVDPEAVNLDEWATNLRSFKRLTNSVMQYGSEIGDDIESLASDYDTSCFKFQRQEDDDVGVDYRIQPGGDFVFYLKDLKTKAAVRNVVSSLSYGSTPVLYEEEEGEDVHQRLDEDETDTWPQEDDSVPPKMEFLHPVGTEPRNRAWGSRAETESLSNGDALPQSKTEQGNGGESNLRFATRSSTAQSVMARPDTARSTRSVTSLRSGTPLSLRDLTASLKSGGYLGRPVSAPFPPYSPHPRTASLPTEEEEETEEDEEEEEEEEAASVMSHSRQSSRPRSSRPSSRRTQGSAEPAEDAIDGRSSRGTRSRKSSAGMRSRHGMEDDGVGEGEDDDWQSEDLAELGVDDLEPDTALPLQVDDIGGDIDVGGQVFAQAADPRSQSRASSIPPRMYTPQTRSSLRSTPPPEGDQWPGLGGIGGEGEAVLARSRPSSGVARTSSAKSRQSSRSRPGTSGSARSTGLGEDNIQEEITGPSPTEGLQQHPAQHGQGDGDTLQLFGEGVGIVQESEENTKPSSVPSRPSTSHSPAPPQPLIEDSPKPPTPKPMIITPKVAPPVVLHTPTPPSVRVKSAVGKVKVETKTEEKKMAKVDLSGLQSMVSKKPAGSSIPKPEKRSSSPKAKKGRRGKKGGGSSPSRKFQGVDFVDNPRGSAYDGPSEDEIAKMIQQELAEQLAEANINLDAEEEPKEEERDPNDTDRLSVATDDEAIEQEIKKQSKTENEAKKNKKQLAKEKAALKEARRQEKQRREEEKKALAEKKKAAVEAKRRQEYDERRKKMEVEEQLRDAEEEARRAEEEEEEARQMLQESRRAARDDRERKRKEEMEKKKIERERQREERRKMEEAARQREREMAERLADASERRRMREEAEWEAEEREREERERREQEEEEEQRKMEEEEERIRELERQAEQEALERLSRERRAAESRRREAREEAERQKEQDEIRMKEELKRLAEEEEKDRQRQILAEKKRQEELEKLRQIQAMEEEARARVQKKLESRRLWALRRRERNNEQRSHMNGMRSTQGMTRPWVFSYYLLWPRETYERRLPSKEKKKGFRPRPKPPALPPPAR</sequence>
<feature type="compositionally biased region" description="Low complexity" evidence="1">
    <location>
        <begin position="145"/>
        <end position="159"/>
    </location>
</feature>
<feature type="compositionally biased region" description="Low complexity" evidence="1">
    <location>
        <begin position="710"/>
        <end position="722"/>
    </location>
</feature>
<feature type="compositionally biased region" description="Basic residues" evidence="1">
    <location>
        <begin position="1244"/>
        <end position="1253"/>
    </location>
</feature>
<organism evidence="2 3">
    <name type="scientific">Strongylocentrotus purpuratus</name>
    <name type="common">Purple sea urchin</name>
    <dbReference type="NCBI Taxonomy" id="7668"/>
    <lineage>
        <taxon>Eukaryota</taxon>
        <taxon>Metazoa</taxon>
        <taxon>Echinodermata</taxon>
        <taxon>Eleutherozoa</taxon>
        <taxon>Echinozoa</taxon>
        <taxon>Echinoidea</taxon>
        <taxon>Euechinoidea</taxon>
        <taxon>Echinacea</taxon>
        <taxon>Camarodonta</taxon>
        <taxon>Echinidea</taxon>
        <taxon>Strongylocentrotidae</taxon>
        <taxon>Strongylocentrotus</taxon>
    </lineage>
</organism>
<dbReference type="OrthoDB" id="10072545at2759"/>
<feature type="compositionally biased region" description="Polar residues" evidence="1">
    <location>
        <begin position="670"/>
        <end position="680"/>
    </location>
</feature>
<feature type="compositionally biased region" description="Pro residues" evidence="1">
    <location>
        <begin position="1254"/>
        <end position="1263"/>
    </location>
</feature>
<reference evidence="2" key="2">
    <citation type="submission" date="2021-01" db="UniProtKB">
        <authorList>
            <consortium name="EnsemblMetazoa"/>
        </authorList>
    </citation>
    <scope>IDENTIFICATION</scope>
</reference>
<dbReference type="InParanoid" id="A0A7M7P4N2"/>
<reference evidence="3" key="1">
    <citation type="submission" date="2015-02" db="EMBL/GenBank/DDBJ databases">
        <title>Genome sequencing for Strongylocentrotus purpuratus.</title>
        <authorList>
            <person name="Murali S."/>
            <person name="Liu Y."/>
            <person name="Vee V."/>
            <person name="English A."/>
            <person name="Wang M."/>
            <person name="Skinner E."/>
            <person name="Han Y."/>
            <person name="Muzny D.M."/>
            <person name="Worley K.C."/>
            <person name="Gibbs R.A."/>
        </authorList>
    </citation>
    <scope>NUCLEOTIDE SEQUENCE</scope>
</reference>
<feature type="compositionally biased region" description="Polar residues" evidence="1">
    <location>
        <begin position="392"/>
        <end position="406"/>
    </location>
</feature>
<dbReference type="InterPro" id="IPR031440">
    <property type="entry name" value="DUF4670"/>
</dbReference>
<evidence type="ECO:0000313" key="3">
    <source>
        <dbReference type="Proteomes" id="UP000007110"/>
    </source>
</evidence>
<feature type="region of interest" description="Disordered" evidence="1">
    <location>
        <begin position="126"/>
        <end position="166"/>
    </location>
</feature>
<name>A0A7M7P4N2_STRPU</name>
<evidence type="ECO:0000313" key="2">
    <source>
        <dbReference type="EnsemblMetazoa" id="XP_030845150"/>
    </source>
</evidence>
<evidence type="ECO:0000256" key="1">
    <source>
        <dbReference type="SAM" id="MobiDB-lite"/>
    </source>
</evidence>
<feature type="compositionally biased region" description="Polar residues" evidence="1">
    <location>
        <begin position="350"/>
        <end position="365"/>
    </location>
</feature>
<feature type="compositionally biased region" description="Acidic residues" evidence="1">
    <location>
        <begin position="521"/>
        <end position="547"/>
    </location>
</feature>
<keyword evidence="3" id="KW-1185">Reference proteome</keyword>
<dbReference type="AlphaFoldDB" id="A0A7M7P4N2"/>
<dbReference type="GeneID" id="100893336"/>
<feature type="compositionally biased region" description="Polar residues" evidence="1">
    <location>
        <begin position="590"/>
        <end position="599"/>
    </location>
</feature>
<dbReference type="EnsemblMetazoa" id="XM_030989290">
    <property type="protein sequence ID" value="XP_030845150"/>
    <property type="gene ID" value="LOC100893336"/>
</dbReference>
<feature type="compositionally biased region" description="Acidic residues" evidence="1">
    <location>
        <begin position="444"/>
        <end position="462"/>
    </location>
</feature>
<dbReference type="PANTHER" id="PTHR21937">
    <property type="entry name" value="CCDC66 DOMAIN-CONTAINING PROTEIN"/>
    <property type="match status" value="1"/>
</dbReference>
<feature type="compositionally biased region" description="Basic and acidic residues" evidence="1">
    <location>
        <begin position="882"/>
        <end position="892"/>
    </location>
</feature>
<dbReference type="KEGG" id="spu:100893336"/>
<feature type="compositionally biased region" description="Basic and acidic residues" evidence="1">
    <location>
        <begin position="1068"/>
        <end position="1155"/>
    </location>
</feature>
<protein>
    <submittedName>
        <fullName evidence="2">Uncharacterized protein</fullName>
    </submittedName>
</protein>
<dbReference type="Proteomes" id="UP000007110">
    <property type="component" value="Unassembled WGS sequence"/>
</dbReference>
<feature type="region of interest" description="Disordered" evidence="1">
    <location>
        <begin position="298"/>
        <end position="1155"/>
    </location>
</feature>
<proteinExistence type="predicted"/>
<feature type="region of interest" description="Disordered" evidence="1">
    <location>
        <begin position="1240"/>
        <end position="1263"/>
    </location>
</feature>
<feature type="compositionally biased region" description="Low complexity" evidence="1">
    <location>
        <begin position="633"/>
        <end position="646"/>
    </location>
</feature>
<accession>A0A7M7P4N2</accession>
<feature type="compositionally biased region" description="Acidic residues" evidence="1">
    <location>
        <begin position="310"/>
        <end position="323"/>
    </location>
</feature>
<feature type="compositionally biased region" description="Basic and acidic residues" evidence="1">
    <location>
        <begin position="771"/>
        <end position="784"/>
    </location>
</feature>
<feature type="compositionally biased region" description="Basic and acidic residues" evidence="1">
    <location>
        <begin position="1000"/>
        <end position="1061"/>
    </location>
</feature>